<gene>
    <name evidence="9" type="ORF">DLM86_28750</name>
</gene>
<feature type="transmembrane region" description="Helical" evidence="7">
    <location>
        <begin position="12"/>
        <end position="36"/>
    </location>
</feature>
<keyword evidence="2" id="KW-0813">Transport</keyword>
<feature type="transmembrane region" description="Helical" evidence="7">
    <location>
        <begin position="220"/>
        <end position="244"/>
    </location>
</feature>
<proteinExistence type="predicted"/>
<accession>A0A2V5JZ79</accession>
<feature type="transmembrane region" description="Helical" evidence="7">
    <location>
        <begin position="79"/>
        <end position="97"/>
    </location>
</feature>
<dbReference type="PROSITE" id="PS50850">
    <property type="entry name" value="MFS"/>
    <property type="match status" value="1"/>
</dbReference>
<keyword evidence="10" id="KW-1185">Reference proteome</keyword>
<evidence type="ECO:0000256" key="4">
    <source>
        <dbReference type="ARBA" id="ARBA00022692"/>
    </source>
</evidence>
<feature type="transmembrane region" description="Helical" evidence="7">
    <location>
        <begin position="348"/>
        <end position="367"/>
    </location>
</feature>
<feature type="transmembrane region" description="Helical" evidence="7">
    <location>
        <begin position="167"/>
        <end position="187"/>
    </location>
</feature>
<evidence type="ECO:0000256" key="1">
    <source>
        <dbReference type="ARBA" id="ARBA00004651"/>
    </source>
</evidence>
<feature type="transmembrane region" description="Helical" evidence="7">
    <location>
        <begin position="315"/>
        <end position="336"/>
    </location>
</feature>
<dbReference type="OrthoDB" id="2942684at2"/>
<dbReference type="RefSeq" id="WP_110843508.1">
    <property type="nucleotide sequence ID" value="NZ_QJVJ01000018.1"/>
</dbReference>
<evidence type="ECO:0000256" key="2">
    <source>
        <dbReference type="ARBA" id="ARBA00022448"/>
    </source>
</evidence>
<dbReference type="Proteomes" id="UP000247476">
    <property type="component" value="Unassembled WGS sequence"/>
</dbReference>
<feature type="transmembrane region" description="Helical" evidence="7">
    <location>
        <begin position="137"/>
        <end position="161"/>
    </location>
</feature>
<dbReference type="PANTHER" id="PTHR23513">
    <property type="entry name" value="INTEGRAL MEMBRANE EFFLUX PROTEIN-RELATED"/>
    <property type="match status" value="1"/>
</dbReference>
<feature type="transmembrane region" description="Helical" evidence="7">
    <location>
        <begin position="48"/>
        <end position="67"/>
    </location>
</feature>
<keyword evidence="5 7" id="KW-1133">Transmembrane helix</keyword>
<dbReference type="EMBL" id="QJVJ01000018">
    <property type="protein sequence ID" value="PYI50493.1"/>
    <property type="molecule type" value="Genomic_DNA"/>
</dbReference>
<keyword evidence="4 7" id="KW-0812">Transmembrane</keyword>
<dbReference type="SUPFAM" id="SSF103473">
    <property type="entry name" value="MFS general substrate transporter"/>
    <property type="match status" value="1"/>
</dbReference>
<dbReference type="Gene3D" id="1.20.1250.20">
    <property type="entry name" value="MFS general substrate transporter like domains"/>
    <property type="match status" value="1"/>
</dbReference>
<evidence type="ECO:0000313" key="9">
    <source>
        <dbReference type="EMBL" id="PYI50493.1"/>
    </source>
</evidence>
<organism evidence="9 10">
    <name type="scientific">Paenibacillus flagellatus</name>
    <dbReference type="NCBI Taxonomy" id="2211139"/>
    <lineage>
        <taxon>Bacteria</taxon>
        <taxon>Bacillati</taxon>
        <taxon>Bacillota</taxon>
        <taxon>Bacilli</taxon>
        <taxon>Bacillales</taxon>
        <taxon>Paenibacillaceae</taxon>
        <taxon>Paenibacillus</taxon>
    </lineage>
</organism>
<dbReference type="GO" id="GO:0022857">
    <property type="term" value="F:transmembrane transporter activity"/>
    <property type="evidence" value="ECO:0007669"/>
    <property type="project" value="InterPro"/>
</dbReference>
<feature type="transmembrane region" description="Helical" evidence="7">
    <location>
        <begin position="286"/>
        <end position="309"/>
    </location>
</feature>
<dbReference type="Pfam" id="PF07690">
    <property type="entry name" value="MFS_1"/>
    <property type="match status" value="1"/>
</dbReference>
<sequence>MKHLFGNRVIRLLLGNDLLDNIAIWIRNIAVLFLVMDKTGDDPVAVSLITVAEYAPIFLFSMIGGTLADRWEPRRTMMAGGLLSAASVAAIALAVRYGAWETVFLATAVSAIVSQFSQPSSFVIIKRHLKEEQIAAATGLGQSMAAIFLIAGPVIGTAVYARLGIEASLLLVAALFLASTLLVFWLPRVPRETDAERSGGLWSDMREGVRFVLRDARLKTLLLLFALLGIGTGLIQPLDIFIVTDRLALDKEQVQWFYLVSGVGLLGGGVLAAVTAGKTRPNGHWLVAGGLGFLAVSIVVEAWSVWVPVTLVSRFLVGIAMAFMQTALSAMMIRMIDEAYVGRINGTLAPIMTGTLLAGSALAGPLLKATSLLAVFALAAGIVAVAAFCALRLKDRPSAVEAADRA</sequence>
<comment type="subcellular location">
    <subcellularLocation>
        <location evidence="1">Cell membrane</location>
        <topology evidence="1">Multi-pass membrane protein</topology>
    </subcellularLocation>
</comment>
<evidence type="ECO:0000259" key="8">
    <source>
        <dbReference type="PROSITE" id="PS50850"/>
    </source>
</evidence>
<name>A0A2V5JZ79_9BACL</name>
<feature type="domain" description="Major facilitator superfamily (MFS) profile" evidence="8">
    <location>
        <begin position="9"/>
        <end position="398"/>
    </location>
</feature>
<keyword evidence="6 7" id="KW-0472">Membrane</keyword>
<evidence type="ECO:0000313" key="10">
    <source>
        <dbReference type="Proteomes" id="UP000247476"/>
    </source>
</evidence>
<dbReference type="InterPro" id="IPR020846">
    <property type="entry name" value="MFS_dom"/>
</dbReference>
<feature type="transmembrane region" description="Helical" evidence="7">
    <location>
        <begin position="256"/>
        <end position="274"/>
    </location>
</feature>
<dbReference type="AlphaFoldDB" id="A0A2V5JZ79"/>
<keyword evidence="3" id="KW-1003">Cell membrane</keyword>
<evidence type="ECO:0000256" key="3">
    <source>
        <dbReference type="ARBA" id="ARBA00022475"/>
    </source>
</evidence>
<feature type="transmembrane region" description="Helical" evidence="7">
    <location>
        <begin position="103"/>
        <end position="125"/>
    </location>
</feature>
<dbReference type="GO" id="GO:0005886">
    <property type="term" value="C:plasma membrane"/>
    <property type="evidence" value="ECO:0007669"/>
    <property type="project" value="UniProtKB-SubCell"/>
</dbReference>
<comment type="caution">
    <text evidence="9">The sequence shown here is derived from an EMBL/GenBank/DDBJ whole genome shotgun (WGS) entry which is preliminary data.</text>
</comment>
<dbReference type="CDD" id="cd06173">
    <property type="entry name" value="MFS_MefA_like"/>
    <property type="match status" value="1"/>
</dbReference>
<dbReference type="InterPro" id="IPR011701">
    <property type="entry name" value="MFS"/>
</dbReference>
<feature type="transmembrane region" description="Helical" evidence="7">
    <location>
        <begin position="373"/>
        <end position="391"/>
    </location>
</feature>
<dbReference type="PANTHER" id="PTHR23513:SF6">
    <property type="entry name" value="MAJOR FACILITATOR SUPERFAMILY ASSOCIATED DOMAIN-CONTAINING PROTEIN"/>
    <property type="match status" value="1"/>
</dbReference>
<evidence type="ECO:0000256" key="6">
    <source>
        <dbReference type="ARBA" id="ARBA00023136"/>
    </source>
</evidence>
<dbReference type="InterPro" id="IPR036259">
    <property type="entry name" value="MFS_trans_sf"/>
</dbReference>
<evidence type="ECO:0000256" key="7">
    <source>
        <dbReference type="SAM" id="Phobius"/>
    </source>
</evidence>
<reference evidence="9 10" key="1">
    <citation type="submission" date="2018-05" db="EMBL/GenBank/DDBJ databases">
        <title>Paenibacillus flagellatus sp. nov., isolated from selenium mineral soil.</title>
        <authorList>
            <person name="Dai X."/>
        </authorList>
    </citation>
    <scope>NUCLEOTIDE SEQUENCE [LARGE SCALE GENOMIC DNA]</scope>
    <source>
        <strain evidence="9 10">DXL2</strain>
    </source>
</reference>
<protein>
    <submittedName>
        <fullName evidence="9">MFS transporter</fullName>
    </submittedName>
</protein>
<evidence type="ECO:0000256" key="5">
    <source>
        <dbReference type="ARBA" id="ARBA00022989"/>
    </source>
</evidence>